<dbReference type="OrthoDB" id="2419826at2759"/>
<accession>A0A9W4WKE5</accession>
<proteinExistence type="predicted"/>
<dbReference type="EMBL" id="CAMKVN010000498">
    <property type="protein sequence ID" value="CAI2168541.1"/>
    <property type="molecule type" value="Genomic_DNA"/>
</dbReference>
<sequence length="670" mass="78895">MDNTPDTRVSISEPDIVQEDEVKSLDEIDTSYDLVAISPSAKYIVRYSHNDKQIVGWNIQDNKEGKLDDTVKPYCVENKINKLCVSDEKIVAIDDGDSFKIIDMNNQDRIIKLDLVLDRILSFNFNSKGEFIITFCKKHTEDYYILFYSVQTKDNKWKCQKIYKYPTKNAELISISIYDKIWIRMGNHINECNIDTGRTKIIYKNLFGIKTEDIRISSSNEFTFLKINDEIIVYSDEYEIPIALLDSNDGIRLYEFMKQHIGLHSLLLSLFDYKSNNKTWISCLNQITKDSLLRTNKTLLDQLTKDNSLIKKDLPLLFFQNHLFVIVNDSVLKIEIKLDLDINSLSEELKIYEDVENWMAYFGSEKVEEESIIDHFEYVNPFIPNIKVDLTDFFSYLSKQSKSKNIKVKVDTRNEIIGLCVYKKCDDELDWNLVAEYFQKIKYEKEDLAINEVEIFENNDIAILTNIGIFIFKLKDDEISLKYFHYIHYPKENVIKNILGISESYDDKKILKGWVSYLNSDKMGFLKNGSELLKLAIHVHDLKLISDIHKKCLNYFKQDLENNKNFLSIFTMSMPLLKKYYPEYLTRYTLDTNMIIDSLDYKVEQMDHIYICPFSMNIEVINLTRSICHYRADVDEVRSRVYQLIKDNEWGSDEFPEMNENLLKILNIQK</sequence>
<comment type="caution">
    <text evidence="1">The sequence shown here is derived from an EMBL/GenBank/DDBJ whole genome shotgun (WGS) entry which is preliminary data.</text>
</comment>
<organism evidence="1 2">
    <name type="scientific">Funneliformis geosporum</name>
    <dbReference type="NCBI Taxonomy" id="1117311"/>
    <lineage>
        <taxon>Eukaryota</taxon>
        <taxon>Fungi</taxon>
        <taxon>Fungi incertae sedis</taxon>
        <taxon>Mucoromycota</taxon>
        <taxon>Glomeromycotina</taxon>
        <taxon>Glomeromycetes</taxon>
        <taxon>Glomerales</taxon>
        <taxon>Glomeraceae</taxon>
        <taxon>Funneliformis</taxon>
    </lineage>
</organism>
<reference evidence="1" key="1">
    <citation type="submission" date="2022-08" db="EMBL/GenBank/DDBJ databases">
        <authorList>
            <person name="Kallberg Y."/>
            <person name="Tangrot J."/>
            <person name="Rosling A."/>
        </authorList>
    </citation>
    <scope>NUCLEOTIDE SEQUENCE</scope>
    <source>
        <strain evidence="1">Wild A</strain>
    </source>
</reference>
<evidence type="ECO:0000313" key="1">
    <source>
        <dbReference type="EMBL" id="CAI2168541.1"/>
    </source>
</evidence>
<name>A0A9W4WKE5_9GLOM</name>
<dbReference type="InterPro" id="IPR015943">
    <property type="entry name" value="WD40/YVTN_repeat-like_dom_sf"/>
</dbReference>
<dbReference type="Proteomes" id="UP001153678">
    <property type="component" value="Unassembled WGS sequence"/>
</dbReference>
<dbReference type="SUPFAM" id="SSF101908">
    <property type="entry name" value="Putative isomerase YbhE"/>
    <property type="match status" value="1"/>
</dbReference>
<protein>
    <submittedName>
        <fullName evidence="1">8540_t:CDS:1</fullName>
    </submittedName>
</protein>
<gene>
    <name evidence="1" type="ORF">FWILDA_LOCUS3633</name>
</gene>
<dbReference type="Gene3D" id="2.130.10.10">
    <property type="entry name" value="YVTN repeat-like/Quinoprotein amine dehydrogenase"/>
    <property type="match status" value="1"/>
</dbReference>
<dbReference type="AlphaFoldDB" id="A0A9W4WKE5"/>
<keyword evidence="2" id="KW-1185">Reference proteome</keyword>
<evidence type="ECO:0000313" key="2">
    <source>
        <dbReference type="Proteomes" id="UP001153678"/>
    </source>
</evidence>